<dbReference type="Gene3D" id="3.30.465.10">
    <property type="match status" value="1"/>
</dbReference>
<dbReference type="Pfam" id="PF01565">
    <property type="entry name" value="FAD_binding_4"/>
    <property type="match status" value="1"/>
</dbReference>
<dbReference type="PROSITE" id="PS51387">
    <property type="entry name" value="FAD_PCMH"/>
    <property type="match status" value="1"/>
</dbReference>
<dbReference type="AlphaFoldDB" id="A0A233RRT7"/>
<dbReference type="InterPro" id="IPR050416">
    <property type="entry name" value="FAD-linked_Oxidoreductase"/>
</dbReference>
<dbReference type="InterPro" id="IPR016167">
    <property type="entry name" value="FAD-bd_PCMH_sub1"/>
</dbReference>
<keyword evidence="5" id="KW-0560">Oxidoreductase</keyword>
<dbReference type="OrthoDB" id="9775082at2"/>
<keyword evidence="3" id="KW-0285">Flavoprotein</keyword>
<keyword evidence="8" id="KW-1185">Reference proteome</keyword>
<evidence type="ECO:0000256" key="2">
    <source>
        <dbReference type="ARBA" id="ARBA00005466"/>
    </source>
</evidence>
<sequence length="349" mass="35818">MTSANASPSGFADFPADFRGQVLRPGDGGYDAARALNNARAADEGPALIARCLDEDDVATVMRYASATGTPVAVRGGGHGYDGHAMPGGALVADLSRLRAVTVDPETGIVRAQAGVTLGELDAATQEHGLVVPSGTVTSTGIAGLTLGGGIGHLMRRYGATVDNLLACEMVTVDGRRVRVDAGSEPELFWALRGGGGNFGVVTSFEYRAHAMGTDAVAGFAVYGLHEAPRILAALDEVMAAAPRELALVATITPAPPLPMIPEQAHGHPVLILSPVYTGDLTTADDVLKPVIGLGTPLVDLVQPTTWLRANSMLDDTAPYGKRAASRSGYLSAITEAAATAMIDRAGAP</sequence>
<evidence type="ECO:0000256" key="1">
    <source>
        <dbReference type="ARBA" id="ARBA00001974"/>
    </source>
</evidence>
<comment type="similarity">
    <text evidence="2">Belongs to the oxygen-dependent FAD-linked oxidoreductase family.</text>
</comment>
<dbReference type="InterPro" id="IPR016166">
    <property type="entry name" value="FAD-bd_PCMH"/>
</dbReference>
<dbReference type="SUPFAM" id="SSF56176">
    <property type="entry name" value="FAD-binding/transporter-associated domain-like"/>
    <property type="match status" value="1"/>
</dbReference>
<dbReference type="InterPro" id="IPR016169">
    <property type="entry name" value="FAD-bd_PCMH_sub2"/>
</dbReference>
<dbReference type="InterPro" id="IPR036318">
    <property type="entry name" value="FAD-bd_PCMH-like_sf"/>
</dbReference>
<evidence type="ECO:0000259" key="6">
    <source>
        <dbReference type="PROSITE" id="PS51387"/>
    </source>
</evidence>
<accession>A0A233RRT7</accession>
<dbReference type="RefSeq" id="WP_094222783.1">
    <property type="nucleotide sequence ID" value="NZ_MCGQ01000103.1"/>
</dbReference>
<dbReference type="Gene3D" id="3.30.43.10">
    <property type="entry name" value="Uridine Diphospho-n-acetylenolpyruvylglucosamine Reductase, domain 2"/>
    <property type="match status" value="1"/>
</dbReference>
<feature type="domain" description="FAD-binding PCMH-type" evidence="6">
    <location>
        <begin position="42"/>
        <end position="212"/>
    </location>
</feature>
<dbReference type="GO" id="GO:0071949">
    <property type="term" value="F:FAD binding"/>
    <property type="evidence" value="ECO:0007669"/>
    <property type="project" value="InterPro"/>
</dbReference>
<dbReference type="GO" id="GO:0016491">
    <property type="term" value="F:oxidoreductase activity"/>
    <property type="evidence" value="ECO:0007669"/>
    <property type="project" value="UniProtKB-KW"/>
</dbReference>
<reference evidence="7 8" key="1">
    <citation type="submission" date="2016-07" db="EMBL/GenBank/DDBJ databases">
        <title>Draft genome of Streptomyces diastatochromogenes.</title>
        <authorList>
            <person name="Podduturi R."/>
            <person name="Lukassen M.B."/>
            <person name="Clausen N."/>
            <person name="Nielsen J.L."/>
            <person name="Jorgensen N.O."/>
        </authorList>
    </citation>
    <scope>NUCLEOTIDE SEQUENCE [LARGE SCALE GENOMIC DNA]</scope>
    <source>
        <strain evidence="7 8">DSM 40608</strain>
    </source>
</reference>
<name>A0A233RRT7_STRDA</name>
<dbReference type="EMBL" id="MCGQ01000103">
    <property type="protein sequence ID" value="OXY86096.1"/>
    <property type="molecule type" value="Genomic_DNA"/>
</dbReference>
<comment type="cofactor">
    <cofactor evidence="1">
        <name>FAD</name>
        <dbReference type="ChEBI" id="CHEBI:57692"/>
    </cofactor>
</comment>
<gene>
    <name evidence="7" type="ORF">BEK98_45005</name>
</gene>
<organism evidence="7 8">
    <name type="scientific">Streptomyces diastatochromogenes</name>
    <dbReference type="NCBI Taxonomy" id="42236"/>
    <lineage>
        <taxon>Bacteria</taxon>
        <taxon>Bacillati</taxon>
        <taxon>Actinomycetota</taxon>
        <taxon>Actinomycetes</taxon>
        <taxon>Kitasatosporales</taxon>
        <taxon>Streptomycetaceae</taxon>
        <taxon>Streptomyces</taxon>
    </lineage>
</organism>
<evidence type="ECO:0000256" key="3">
    <source>
        <dbReference type="ARBA" id="ARBA00022630"/>
    </source>
</evidence>
<dbReference type="InterPro" id="IPR006094">
    <property type="entry name" value="Oxid_FAD_bind_N"/>
</dbReference>
<proteinExistence type="inferred from homology"/>
<dbReference type="PANTHER" id="PTHR42973:SF39">
    <property type="entry name" value="FAD-BINDING PCMH-TYPE DOMAIN-CONTAINING PROTEIN"/>
    <property type="match status" value="1"/>
</dbReference>
<dbReference type="Proteomes" id="UP000215483">
    <property type="component" value="Unassembled WGS sequence"/>
</dbReference>
<feature type="non-terminal residue" evidence="7">
    <location>
        <position position="349"/>
    </location>
</feature>
<dbReference type="PROSITE" id="PS00862">
    <property type="entry name" value="OX2_COVAL_FAD"/>
    <property type="match status" value="1"/>
</dbReference>
<dbReference type="InterPro" id="IPR006093">
    <property type="entry name" value="Oxy_OxRdtase_FAD_BS"/>
</dbReference>
<protein>
    <submittedName>
        <fullName evidence="7">FAD-linked oxidase</fullName>
    </submittedName>
</protein>
<dbReference type="Gene3D" id="3.40.462.20">
    <property type="match status" value="1"/>
</dbReference>
<comment type="caution">
    <text evidence="7">The sequence shown here is derived from an EMBL/GenBank/DDBJ whole genome shotgun (WGS) entry which is preliminary data.</text>
</comment>
<dbReference type="PANTHER" id="PTHR42973">
    <property type="entry name" value="BINDING OXIDOREDUCTASE, PUTATIVE (AFU_ORTHOLOGUE AFUA_1G17690)-RELATED"/>
    <property type="match status" value="1"/>
</dbReference>
<evidence type="ECO:0000256" key="5">
    <source>
        <dbReference type="ARBA" id="ARBA00023002"/>
    </source>
</evidence>
<evidence type="ECO:0000313" key="8">
    <source>
        <dbReference type="Proteomes" id="UP000215483"/>
    </source>
</evidence>
<evidence type="ECO:0000256" key="4">
    <source>
        <dbReference type="ARBA" id="ARBA00022827"/>
    </source>
</evidence>
<keyword evidence="4" id="KW-0274">FAD</keyword>
<evidence type="ECO:0000313" key="7">
    <source>
        <dbReference type="EMBL" id="OXY86096.1"/>
    </source>
</evidence>